<dbReference type="PANTHER" id="PTHR35004:SF7">
    <property type="entry name" value="INTEGRASE PROTEIN"/>
    <property type="match status" value="1"/>
</dbReference>
<dbReference type="RefSeq" id="WP_072639737.1">
    <property type="nucleotide sequence ID" value="NZ_CP018228.1"/>
</dbReference>
<accession>A0A1L3ZCP6</accession>
<dbReference type="SUPFAM" id="SSF53098">
    <property type="entry name" value="Ribonuclease H-like"/>
    <property type="match status" value="1"/>
</dbReference>
<dbReference type="InterPro" id="IPR047797">
    <property type="entry name" value="ISNCY_transpos"/>
</dbReference>
<dbReference type="InterPro" id="IPR001584">
    <property type="entry name" value="Integrase_cat-core"/>
</dbReference>
<proteinExistence type="predicted"/>
<reference evidence="3 4" key="1">
    <citation type="submission" date="2016-11" db="EMBL/GenBank/DDBJ databases">
        <title>Rhizobium leguminosarum bv. viciae strain Vaf12 isolated from Vavilovia formosa root nodules from Russia, Dagestan.</title>
        <authorList>
            <person name="Kimeklis A."/>
        </authorList>
    </citation>
    <scope>NUCLEOTIDE SEQUENCE [LARGE SCALE GENOMIC DNA]</scope>
    <source>
        <strain evidence="3 4">Vaf-108</strain>
    </source>
</reference>
<dbReference type="PANTHER" id="PTHR35004">
    <property type="entry name" value="TRANSPOSASE RV3428C-RELATED"/>
    <property type="match status" value="1"/>
</dbReference>
<feature type="domain" description="Integrase catalytic" evidence="2">
    <location>
        <begin position="128"/>
        <end position="313"/>
    </location>
</feature>
<dbReference type="GO" id="GO:0015074">
    <property type="term" value="P:DNA integration"/>
    <property type="evidence" value="ECO:0007669"/>
    <property type="project" value="InterPro"/>
</dbReference>
<dbReference type="Pfam" id="PF13551">
    <property type="entry name" value="HTH_29"/>
    <property type="match status" value="1"/>
</dbReference>
<gene>
    <name evidence="3" type="ORF">BMW22_18825</name>
</gene>
<name>A0A1L3ZCP6_RHILE</name>
<dbReference type="AlphaFoldDB" id="A0A1L3ZCP6"/>
<evidence type="ECO:0000256" key="1">
    <source>
        <dbReference type="SAM" id="MobiDB-lite"/>
    </source>
</evidence>
<dbReference type="InterPro" id="IPR009057">
    <property type="entry name" value="Homeodomain-like_sf"/>
</dbReference>
<dbReference type="PROSITE" id="PS50994">
    <property type="entry name" value="INTEGRASE"/>
    <property type="match status" value="1"/>
</dbReference>
<feature type="region of interest" description="Disordered" evidence="1">
    <location>
        <begin position="403"/>
        <end position="452"/>
    </location>
</feature>
<sequence length="452" mass="51768">MGLIAMSERDLQRIEVLSKVVDGRATLVSAARVLGLSERQVRRLLERIRTTGAASIRHKAIGRPSNNRISPGVRDYALALIRERYADFGPTLAAEKLAELDGLTVSRETLRQWMSGAGIWLSRKQRRTFHQPRLRREAYGELVQIDGSEHRWFEDRGDPCSLLVFVDDATGKLMQLRFVRSESAFSYFEALELYLKDHGAPVAFYSDKHSVFRVAKKEARGGQGMTQFGRALSELNIEILCANSSQAKGRVERMNRTLQDRLIKELRLAGIGSMDDGNAFLPRFMARYNQRFAIAPTRPDNLHRPINMPSDRLQEILCKREQRYVGAQLTFSFERQRIMLEETEVTRGLVGRYVETYAYADGRLDVRWKGHSLPYRTFDKDQRVTHAAITENKRLSDVLAYIKERQDQRPTPKVKTNSEKNGYTPRSRKPGRNDPAVIARRRQALSDLDAAE</sequence>
<evidence type="ECO:0000259" key="2">
    <source>
        <dbReference type="PROSITE" id="PS50994"/>
    </source>
</evidence>
<evidence type="ECO:0000313" key="4">
    <source>
        <dbReference type="Proteomes" id="UP000183050"/>
    </source>
</evidence>
<dbReference type="InterPro" id="IPR012337">
    <property type="entry name" value="RNaseH-like_sf"/>
</dbReference>
<dbReference type="NCBIfam" id="NF033594">
    <property type="entry name" value="transpos_ISNCY_2"/>
    <property type="match status" value="1"/>
</dbReference>
<dbReference type="EMBL" id="CP018228">
    <property type="protein sequence ID" value="API53397.1"/>
    <property type="molecule type" value="Genomic_DNA"/>
</dbReference>
<organism evidence="3 4">
    <name type="scientific">Rhizobium leguminosarum</name>
    <dbReference type="NCBI Taxonomy" id="384"/>
    <lineage>
        <taxon>Bacteria</taxon>
        <taxon>Pseudomonadati</taxon>
        <taxon>Pseudomonadota</taxon>
        <taxon>Alphaproteobacteria</taxon>
        <taxon>Hyphomicrobiales</taxon>
        <taxon>Rhizobiaceae</taxon>
        <taxon>Rhizobium/Agrobacterium group</taxon>
        <taxon>Rhizobium</taxon>
    </lineage>
</organism>
<dbReference type="GO" id="GO:0003676">
    <property type="term" value="F:nucleic acid binding"/>
    <property type="evidence" value="ECO:0007669"/>
    <property type="project" value="InterPro"/>
</dbReference>
<dbReference type="InterPro" id="IPR036397">
    <property type="entry name" value="RNaseH_sf"/>
</dbReference>
<evidence type="ECO:0000313" key="3">
    <source>
        <dbReference type="EMBL" id="API53397.1"/>
    </source>
</evidence>
<protein>
    <submittedName>
        <fullName evidence="3">Transposase</fullName>
    </submittedName>
</protein>
<dbReference type="Gene3D" id="3.30.420.10">
    <property type="entry name" value="Ribonuclease H-like superfamily/Ribonuclease H"/>
    <property type="match status" value="1"/>
</dbReference>
<dbReference type="Proteomes" id="UP000183050">
    <property type="component" value="Chromosome"/>
</dbReference>
<dbReference type="SUPFAM" id="SSF46689">
    <property type="entry name" value="Homeodomain-like"/>
    <property type="match status" value="1"/>
</dbReference>